<reference evidence="6" key="1">
    <citation type="submission" date="2021-01" db="EMBL/GenBank/DDBJ databases">
        <title>Whole genome shotgun sequence of Sphaerisporangium rufum NBRC 109079.</title>
        <authorList>
            <person name="Komaki H."/>
            <person name="Tamura T."/>
        </authorList>
    </citation>
    <scope>NUCLEOTIDE SEQUENCE</scope>
    <source>
        <strain evidence="6">NBRC 109079</strain>
    </source>
</reference>
<dbReference type="RefSeq" id="WP_203984979.1">
    <property type="nucleotide sequence ID" value="NZ_BOOU01000043.1"/>
</dbReference>
<dbReference type="SUPFAM" id="SSF69318">
    <property type="entry name" value="Integrin alpha N-terminal domain"/>
    <property type="match status" value="2"/>
</dbReference>
<evidence type="ECO:0008006" key="8">
    <source>
        <dbReference type="Google" id="ProtNLM"/>
    </source>
</evidence>
<organism evidence="6 7">
    <name type="scientific">Sphaerisporangium rufum</name>
    <dbReference type="NCBI Taxonomy" id="1381558"/>
    <lineage>
        <taxon>Bacteria</taxon>
        <taxon>Bacillati</taxon>
        <taxon>Actinomycetota</taxon>
        <taxon>Actinomycetes</taxon>
        <taxon>Streptosporangiales</taxon>
        <taxon>Streptosporangiaceae</taxon>
        <taxon>Sphaerisporangium</taxon>
    </lineage>
</organism>
<dbReference type="InterPro" id="IPR013517">
    <property type="entry name" value="FG-GAP"/>
</dbReference>
<proteinExistence type="predicted"/>
<keyword evidence="3" id="KW-0325">Glycoprotein</keyword>
<feature type="compositionally biased region" description="Pro residues" evidence="4">
    <location>
        <begin position="47"/>
        <end position="76"/>
    </location>
</feature>
<feature type="compositionally biased region" description="Low complexity" evidence="4">
    <location>
        <begin position="79"/>
        <end position="96"/>
    </location>
</feature>
<dbReference type="PANTHER" id="PTHR36220:SF1">
    <property type="entry name" value="GAMMA TUBULIN COMPLEX COMPONENT C-TERMINAL DOMAIN-CONTAINING PROTEIN"/>
    <property type="match status" value="1"/>
</dbReference>
<name>A0A919R2M3_9ACTN</name>
<evidence type="ECO:0000256" key="1">
    <source>
        <dbReference type="ARBA" id="ARBA00022729"/>
    </source>
</evidence>
<dbReference type="Gene3D" id="2.130.10.130">
    <property type="entry name" value="Integrin alpha, N-terminal"/>
    <property type="match status" value="3"/>
</dbReference>
<feature type="compositionally biased region" description="Pro residues" evidence="4">
    <location>
        <begin position="97"/>
        <end position="109"/>
    </location>
</feature>
<dbReference type="PANTHER" id="PTHR36220">
    <property type="entry name" value="UNNAMED PRODUCT"/>
    <property type="match status" value="1"/>
</dbReference>
<dbReference type="SMART" id="SM00191">
    <property type="entry name" value="Int_alpha"/>
    <property type="match status" value="7"/>
</dbReference>
<feature type="compositionally biased region" description="Low complexity" evidence="4">
    <location>
        <begin position="110"/>
        <end position="120"/>
    </location>
</feature>
<dbReference type="Pfam" id="PF01839">
    <property type="entry name" value="FG-GAP"/>
    <property type="match status" value="1"/>
</dbReference>
<feature type="region of interest" description="Disordered" evidence="4">
    <location>
        <begin position="286"/>
        <end position="308"/>
    </location>
</feature>
<evidence type="ECO:0000256" key="2">
    <source>
        <dbReference type="ARBA" id="ARBA00022737"/>
    </source>
</evidence>
<protein>
    <recommendedName>
        <fullName evidence="8">FG-GAP repeat-containing protein</fullName>
    </recommendedName>
</protein>
<dbReference type="InterPro" id="IPR028994">
    <property type="entry name" value="Integrin_alpha_N"/>
</dbReference>
<gene>
    <name evidence="6" type="ORF">Sru01_29000</name>
</gene>
<feature type="compositionally biased region" description="Low complexity" evidence="4">
    <location>
        <begin position="34"/>
        <end position="46"/>
    </location>
</feature>
<dbReference type="InterPro" id="IPR013519">
    <property type="entry name" value="Int_alpha_beta-p"/>
</dbReference>
<dbReference type="Proteomes" id="UP000655287">
    <property type="component" value="Unassembled WGS sequence"/>
</dbReference>
<comment type="caution">
    <text evidence="6">The sequence shown here is derived from an EMBL/GenBank/DDBJ whole genome shotgun (WGS) entry which is preliminary data.</text>
</comment>
<dbReference type="PROSITE" id="PS51470">
    <property type="entry name" value="FG_GAP"/>
    <property type="match status" value="1"/>
</dbReference>
<evidence type="ECO:0000313" key="7">
    <source>
        <dbReference type="Proteomes" id="UP000655287"/>
    </source>
</evidence>
<feature type="chain" id="PRO_5039511197" description="FG-GAP repeat-containing protein" evidence="5">
    <location>
        <begin position="19"/>
        <end position="582"/>
    </location>
</feature>
<keyword evidence="1 5" id="KW-0732">Signal</keyword>
<feature type="signal peptide" evidence="5">
    <location>
        <begin position="1"/>
        <end position="18"/>
    </location>
</feature>
<keyword evidence="2" id="KW-0677">Repeat</keyword>
<feature type="region of interest" description="Disordered" evidence="4">
    <location>
        <begin position="34"/>
        <end position="128"/>
    </location>
</feature>
<dbReference type="Pfam" id="PF14312">
    <property type="entry name" value="FG-GAP_2"/>
    <property type="match status" value="1"/>
</dbReference>
<accession>A0A919R2M3</accession>
<dbReference type="EMBL" id="BOOU01000043">
    <property type="protein sequence ID" value="GII77918.1"/>
    <property type="molecule type" value="Genomic_DNA"/>
</dbReference>
<sequence length="582" mass="57028">MKRPLLFTAMLLALPALAGPGPAAGAVPAATVRAAPANPEPSGVPTSGPPPPTPSSPPAGSPAPPSPPPSAPPPGTGSPGATPAPATSGPVTTATAVPPPVAPPSPRPATDPCARAGAADFDGDGHDDIVVGDPFGDPLEGWVGGGRLYLLAGTPYGLPAVRAAAFAHTAGDGGWVARAGHLDGDRCLDLVVANPYRAEDGARAGGQVTAVPGAGAVQVYWGGPGFGRAGAPRTELRAPEPRNGAHFGWSLAVAPGLLAAGAPYEDADGVPDSGAAYLFRFGGAGGRQAGPPRRLTQETGGVPGDGEPGDLFGWSLALGALGGGPGTDLAVGAPYEDRDVAGTALPDAGKLTVLLDPAGGGVPRGVPADLSTLGTEVTARPGDLFGYALASGERDGRHYLAVGAPGADAAGVRDAGAVQLLRAGDPGRDPRPAGTLRQGAHQIGDAAEPGDRFGFSLAFAGGVLAVGVPFEGDAAGHPETGAVHAVPIGEPDRPGTDPPTGPATVITSRVAQTYDHFGWAVGGAGGGWLVIGVPDRERTGAVALARPTGGHVVMLRPGDGTVPVADPRRPAQVVDFGAALAG</sequence>
<evidence type="ECO:0000256" key="3">
    <source>
        <dbReference type="ARBA" id="ARBA00023180"/>
    </source>
</evidence>
<evidence type="ECO:0000313" key="6">
    <source>
        <dbReference type="EMBL" id="GII77918.1"/>
    </source>
</evidence>
<evidence type="ECO:0000256" key="5">
    <source>
        <dbReference type="SAM" id="SignalP"/>
    </source>
</evidence>
<dbReference type="AlphaFoldDB" id="A0A919R2M3"/>
<keyword evidence="7" id="KW-1185">Reference proteome</keyword>
<evidence type="ECO:0000256" key="4">
    <source>
        <dbReference type="SAM" id="MobiDB-lite"/>
    </source>
</evidence>